<dbReference type="Pfam" id="PF00173">
    <property type="entry name" value="Cyt-b5"/>
    <property type="match status" value="1"/>
</dbReference>
<protein>
    <recommendedName>
        <fullName evidence="6">Cytochrome b5 heme-binding domain-containing protein</fullName>
    </recommendedName>
</protein>
<dbReference type="InterPro" id="IPR046373">
    <property type="entry name" value="Acyl-CoA_Oxase/DH_mid-dom_sf"/>
</dbReference>
<dbReference type="SUPFAM" id="SSF47203">
    <property type="entry name" value="Acyl-CoA dehydrogenase C-terminal domain-like"/>
    <property type="match status" value="1"/>
</dbReference>
<dbReference type="SMART" id="SM01117">
    <property type="entry name" value="Cyt-b5"/>
    <property type="match status" value="1"/>
</dbReference>
<dbReference type="InterPro" id="IPR037069">
    <property type="entry name" value="AcylCoA_DH/ox_N_sf"/>
</dbReference>
<dbReference type="SUPFAM" id="SSF55856">
    <property type="entry name" value="Cytochrome b5-like heme/steroid binding domain"/>
    <property type="match status" value="1"/>
</dbReference>
<dbReference type="Gene3D" id="1.20.140.10">
    <property type="entry name" value="Butyryl-CoA Dehydrogenase, subunit A, domain 3"/>
    <property type="match status" value="1"/>
</dbReference>
<dbReference type="STRING" id="105984.A0A427XD22"/>
<dbReference type="InterPro" id="IPR050741">
    <property type="entry name" value="Acyl-CoA_dehydrogenase"/>
</dbReference>
<dbReference type="GeneID" id="39589847"/>
<name>A0A427XD22_9TREE</name>
<sequence length="526" mass="58600">MATSTAPLRPIARDEVAKHNKPGDIWVVVDSIVYDLSKFAAMHPGGEAVLLDEDIAGKDTTTVFFGLHRHEVLLRPQYARLRIGQIQGEKQRIRTPQPGDLSRVPYGEPTWLNPAFKTPYYNDSHRRLQAEFRKFVDEVILPDALVKEDNGKAPSKEVEQAMADKLVNHMRLGPGKHLHGLVLMGGVKGEEFDFFHEMIVTQELARMPTRGYSSGLGTGVFLGLSPVMNFAKEPLRSRVIDEVLTGKKVMCLAITEAFAGSDVAGMKCRATRSADGKYWTINGTKKWITAGRYADYILLACKTYNGDGPDGQVTTFLVERSEGLETKPIPTTYSAAAGTAYVTFDNVKVPAENQIGPEGRGLYIIFSNFNHERWYMCCAVSRGARQIVQECLLWAAQRDVFGKPLLAQPVIRQKLAGMIAKTEAMQSWVENVTYQMCNMDYALQAKHLAGPISFLKMQITHWTGEITDEAVQIFGGRGLTKTGMGKYIEHYQRTRKFDAVLGGAEEVLGDLGVRQAMKFMPDDQRL</sequence>
<dbReference type="PANTHER" id="PTHR48083:SF28">
    <property type="entry name" value="ACYL-COA DEHYDROGENASE FAMILY PROTEIN (AFU_ORTHOLOGUE AFUA_6G10880)-RELATED"/>
    <property type="match status" value="1"/>
</dbReference>
<dbReference type="InterPro" id="IPR036250">
    <property type="entry name" value="AcylCo_DH-like_C"/>
</dbReference>
<dbReference type="PROSITE" id="PS00072">
    <property type="entry name" value="ACYL_COA_DH_1"/>
    <property type="match status" value="1"/>
</dbReference>
<evidence type="ECO:0000256" key="5">
    <source>
        <dbReference type="ARBA" id="ARBA00023002"/>
    </source>
</evidence>
<dbReference type="Proteomes" id="UP000279236">
    <property type="component" value="Unassembled WGS sequence"/>
</dbReference>
<dbReference type="Gene3D" id="3.10.120.10">
    <property type="entry name" value="Cytochrome b5-like heme/steroid binding domain"/>
    <property type="match status" value="1"/>
</dbReference>
<evidence type="ECO:0000313" key="7">
    <source>
        <dbReference type="EMBL" id="RSH76728.1"/>
    </source>
</evidence>
<dbReference type="Gene3D" id="1.10.540.10">
    <property type="entry name" value="Acyl-CoA dehydrogenase/oxidase, N-terminal domain"/>
    <property type="match status" value="1"/>
</dbReference>
<evidence type="ECO:0000256" key="1">
    <source>
        <dbReference type="ARBA" id="ARBA00001974"/>
    </source>
</evidence>
<evidence type="ECO:0000256" key="3">
    <source>
        <dbReference type="ARBA" id="ARBA00022630"/>
    </source>
</evidence>
<reference evidence="7 8" key="1">
    <citation type="submission" date="2018-11" db="EMBL/GenBank/DDBJ databases">
        <title>Genome sequence of Apiotrichum porosum DSM 27194.</title>
        <authorList>
            <person name="Aliyu H."/>
            <person name="Gorte O."/>
            <person name="Ochsenreither K."/>
        </authorList>
    </citation>
    <scope>NUCLEOTIDE SEQUENCE [LARGE SCALE GENOMIC DNA]</scope>
    <source>
        <strain evidence="7 8">DSM 27194</strain>
    </source>
</reference>
<proteinExistence type="inferred from homology"/>
<dbReference type="OrthoDB" id="2588832at2759"/>
<evidence type="ECO:0000256" key="2">
    <source>
        <dbReference type="ARBA" id="ARBA00009347"/>
    </source>
</evidence>
<dbReference type="InterPro" id="IPR036400">
    <property type="entry name" value="Cyt_B5-like_heme/steroid_sf"/>
</dbReference>
<dbReference type="InterPro" id="IPR006091">
    <property type="entry name" value="Acyl-CoA_Oxase/DH_mid-dom"/>
</dbReference>
<dbReference type="InterPro" id="IPR001199">
    <property type="entry name" value="Cyt_B5-like_heme/steroid-bd"/>
</dbReference>
<dbReference type="InterPro" id="IPR006089">
    <property type="entry name" value="Acyl-CoA_DH_CS"/>
</dbReference>
<keyword evidence="3" id="KW-0285">Flavoprotein</keyword>
<dbReference type="GO" id="GO:0005737">
    <property type="term" value="C:cytoplasm"/>
    <property type="evidence" value="ECO:0007669"/>
    <property type="project" value="TreeGrafter"/>
</dbReference>
<organism evidence="7 8">
    <name type="scientific">Apiotrichum porosum</name>
    <dbReference type="NCBI Taxonomy" id="105984"/>
    <lineage>
        <taxon>Eukaryota</taxon>
        <taxon>Fungi</taxon>
        <taxon>Dikarya</taxon>
        <taxon>Basidiomycota</taxon>
        <taxon>Agaricomycotina</taxon>
        <taxon>Tremellomycetes</taxon>
        <taxon>Trichosporonales</taxon>
        <taxon>Trichosporonaceae</taxon>
        <taxon>Apiotrichum</taxon>
    </lineage>
</organism>
<feature type="domain" description="Cytochrome b5 heme-binding" evidence="6">
    <location>
        <begin position="8"/>
        <end position="87"/>
    </location>
</feature>
<evidence type="ECO:0000256" key="4">
    <source>
        <dbReference type="ARBA" id="ARBA00022827"/>
    </source>
</evidence>
<dbReference type="Pfam" id="PF02771">
    <property type="entry name" value="Acyl-CoA_dh_N"/>
    <property type="match status" value="1"/>
</dbReference>
<comment type="similarity">
    <text evidence="2">Belongs to the acyl-CoA dehydrogenase family.</text>
</comment>
<accession>A0A427XD22</accession>
<dbReference type="EMBL" id="RSCE01000021">
    <property type="protein sequence ID" value="RSH76728.1"/>
    <property type="molecule type" value="Genomic_DNA"/>
</dbReference>
<dbReference type="PANTHER" id="PTHR48083">
    <property type="entry name" value="MEDIUM-CHAIN SPECIFIC ACYL-COA DEHYDROGENASE, MITOCHONDRIAL-RELATED"/>
    <property type="match status" value="1"/>
</dbReference>
<dbReference type="InterPro" id="IPR013786">
    <property type="entry name" value="AcylCoA_DH/ox_N"/>
</dbReference>
<keyword evidence="8" id="KW-1185">Reference proteome</keyword>
<dbReference type="RefSeq" id="XP_028471875.1">
    <property type="nucleotide sequence ID" value="XM_028620833.1"/>
</dbReference>
<keyword evidence="4" id="KW-0274">FAD</keyword>
<keyword evidence="5" id="KW-0560">Oxidoreductase</keyword>
<dbReference type="PROSITE" id="PS50255">
    <property type="entry name" value="CYTOCHROME_B5_2"/>
    <property type="match status" value="1"/>
</dbReference>
<dbReference type="Pfam" id="PF02770">
    <property type="entry name" value="Acyl-CoA_dh_M"/>
    <property type="match status" value="1"/>
</dbReference>
<dbReference type="InterPro" id="IPR009100">
    <property type="entry name" value="AcylCoA_DH/oxidase_NM_dom_sf"/>
</dbReference>
<dbReference type="AlphaFoldDB" id="A0A427XD22"/>
<evidence type="ECO:0000313" key="8">
    <source>
        <dbReference type="Proteomes" id="UP000279236"/>
    </source>
</evidence>
<dbReference type="Pfam" id="PF00441">
    <property type="entry name" value="Acyl-CoA_dh_1"/>
    <property type="match status" value="1"/>
</dbReference>
<dbReference type="SUPFAM" id="SSF56645">
    <property type="entry name" value="Acyl-CoA dehydrogenase NM domain-like"/>
    <property type="match status" value="1"/>
</dbReference>
<dbReference type="GO" id="GO:0033539">
    <property type="term" value="P:fatty acid beta-oxidation using acyl-CoA dehydrogenase"/>
    <property type="evidence" value="ECO:0007669"/>
    <property type="project" value="TreeGrafter"/>
</dbReference>
<dbReference type="GO" id="GO:0050660">
    <property type="term" value="F:flavin adenine dinucleotide binding"/>
    <property type="evidence" value="ECO:0007669"/>
    <property type="project" value="InterPro"/>
</dbReference>
<dbReference type="InterPro" id="IPR009075">
    <property type="entry name" value="AcylCo_DH/oxidase_C"/>
</dbReference>
<evidence type="ECO:0000259" key="6">
    <source>
        <dbReference type="PROSITE" id="PS50255"/>
    </source>
</evidence>
<dbReference type="Gene3D" id="2.40.110.10">
    <property type="entry name" value="Butyryl-CoA Dehydrogenase, subunit A, domain 2"/>
    <property type="match status" value="1"/>
</dbReference>
<comment type="cofactor">
    <cofactor evidence="1">
        <name>FAD</name>
        <dbReference type="ChEBI" id="CHEBI:57692"/>
    </cofactor>
</comment>
<dbReference type="GO" id="GO:0003995">
    <property type="term" value="F:acyl-CoA dehydrogenase activity"/>
    <property type="evidence" value="ECO:0007669"/>
    <property type="project" value="InterPro"/>
</dbReference>
<comment type="caution">
    <text evidence="7">The sequence shown here is derived from an EMBL/GenBank/DDBJ whole genome shotgun (WGS) entry which is preliminary data.</text>
</comment>
<gene>
    <name evidence="7" type="ORF">EHS24_005304</name>
</gene>